<feature type="region of interest" description="Disordered" evidence="1">
    <location>
        <begin position="272"/>
        <end position="305"/>
    </location>
</feature>
<sequence length="305" mass="34835">MSENQTTLREALNEAAIEGILQELRLEEKKVDDKLAITGEIDIRINENSVHTVNVFSYKLTQEGKESGIFKSLNTVKNEYKSIASYNEEEADRVSITAGKLGVNEYFVQEELKTYPQLSTNFINRLKPNDEFKPRAKFEAEVYIKSVKDEMKNDEETGRILVDTYIPLYKGKIIPFRFIVADPHAVEYVRNNYESGTTAFVYGDIINEVHVNTKKIEGGFGKPQEKIKRTTVREYVITGGSTPYDEDDAKAYKKEVIKKALTEREIYLEEKKNKKEAPKVQKKGFDTKGSSATKKTVISDDDLPF</sequence>
<evidence type="ECO:0000256" key="1">
    <source>
        <dbReference type="SAM" id="MobiDB-lite"/>
    </source>
</evidence>
<dbReference type="EMBL" id="PRKQ01000001">
    <property type="protein sequence ID" value="PPB12929.1"/>
    <property type="molecule type" value="Genomic_DNA"/>
</dbReference>
<evidence type="ECO:0000313" key="2">
    <source>
        <dbReference type="EMBL" id="PPB12929.1"/>
    </source>
</evidence>
<dbReference type="Proteomes" id="UP000239759">
    <property type="component" value="Unassembled WGS sequence"/>
</dbReference>
<evidence type="ECO:0000313" key="3">
    <source>
        <dbReference type="Proteomes" id="UP000239759"/>
    </source>
</evidence>
<accession>A0AAP8U776</accession>
<dbReference type="AlphaFoldDB" id="A0AAP8U776"/>
<organism evidence="2 3">
    <name type="scientific">Brevibacillus laterosporus</name>
    <name type="common">Bacillus laterosporus</name>
    <dbReference type="NCBI Taxonomy" id="1465"/>
    <lineage>
        <taxon>Bacteria</taxon>
        <taxon>Bacillati</taxon>
        <taxon>Bacillota</taxon>
        <taxon>Bacilli</taxon>
        <taxon>Bacillales</taxon>
        <taxon>Paenibacillaceae</taxon>
        <taxon>Brevibacillus</taxon>
    </lineage>
</organism>
<comment type="caution">
    <text evidence="2">The sequence shown here is derived from an EMBL/GenBank/DDBJ whole genome shotgun (WGS) entry which is preliminary data.</text>
</comment>
<gene>
    <name evidence="2" type="ORF">C4A77_00655</name>
</gene>
<feature type="compositionally biased region" description="Basic and acidic residues" evidence="1">
    <location>
        <begin position="272"/>
        <end position="286"/>
    </location>
</feature>
<dbReference type="RefSeq" id="WP_104030330.1">
    <property type="nucleotide sequence ID" value="NZ_PRKQ01000001.1"/>
</dbReference>
<name>A0AAP8U776_BRELA</name>
<reference evidence="2 3" key="1">
    <citation type="submission" date="2018-02" db="EMBL/GenBank/DDBJ databases">
        <title>Comparative analysis of genomes of three Brevibacillus laterosporus strains producers of potent antimicrobials isolated from silage.</title>
        <authorList>
            <person name="Kojic M."/>
            <person name="Miljkovic M."/>
            <person name="Studholme D."/>
            <person name="Filipic B."/>
        </authorList>
    </citation>
    <scope>NUCLEOTIDE SEQUENCE [LARGE SCALE GENOMIC DNA]</scope>
    <source>
        <strain evidence="2 3">BGSP11</strain>
    </source>
</reference>
<proteinExistence type="predicted"/>
<protein>
    <submittedName>
        <fullName evidence="2">Uncharacterized protein</fullName>
    </submittedName>
</protein>